<sequence>MDDLWNDAKRIERGESKL</sequence>
<reference evidence="2" key="1">
    <citation type="journal article" date="2013" name="Mol. Plant Microbe Interact.">
        <title>Global aspects of pacC regulation of pathogenicity genes in Colletotrichum gloeosporioides as revealed by transcriptome analysis.</title>
        <authorList>
            <person name="Alkan N."/>
            <person name="Meng X."/>
            <person name="Friedlander G."/>
            <person name="Reuveni E."/>
            <person name="Sukno S."/>
            <person name="Sherman A."/>
            <person name="Thon M."/>
            <person name="Fluhr R."/>
            <person name="Prusky D."/>
        </authorList>
    </citation>
    <scope>NUCLEOTIDE SEQUENCE [LARGE SCALE GENOMIC DNA]</scope>
    <source>
        <strain evidence="2">Cg-14</strain>
    </source>
</reference>
<dbReference type="HOGENOM" id="CLU_3430950_0_0_1"/>
<dbReference type="Proteomes" id="UP000015530">
    <property type="component" value="Unassembled WGS sequence"/>
</dbReference>
<protein>
    <submittedName>
        <fullName evidence="1">Uncharacterized protein</fullName>
    </submittedName>
</protein>
<dbReference type="AlphaFoldDB" id="T0K2N9"/>
<accession>T0K2N9</accession>
<comment type="caution">
    <text evidence="1">The sequence shown here is derived from an EMBL/GenBank/DDBJ whole genome shotgun (WGS) entry which is preliminary data.</text>
</comment>
<evidence type="ECO:0000313" key="2">
    <source>
        <dbReference type="Proteomes" id="UP000015530"/>
    </source>
</evidence>
<dbReference type="EMBL" id="AMYD01003170">
    <property type="protein sequence ID" value="EQB46978.1"/>
    <property type="molecule type" value="Genomic_DNA"/>
</dbReference>
<proteinExistence type="predicted"/>
<name>T0K2N9_COLGC</name>
<gene>
    <name evidence="1" type="ORF">CGLO_13934</name>
</gene>
<organism evidence="1 2">
    <name type="scientific">Colletotrichum gloeosporioides (strain Cg-14)</name>
    <name type="common">Anthracnose fungus</name>
    <name type="synonym">Glomerella cingulata</name>
    <dbReference type="NCBI Taxonomy" id="1237896"/>
    <lineage>
        <taxon>Eukaryota</taxon>
        <taxon>Fungi</taxon>
        <taxon>Dikarya</taxon>
        <taxon>Ascomycota</taxon>
        <taxon>Pezizomycotina</taxon>
        <taxon>Sordariomycetes</taxon>
        <taxon>Hypocreomycetidae</taxon>
        <taxon>Glomerellales</taxon>
        <taxon>Glomerellaceae</taxon>
        <taxon>Colletotrichum</taxon>
        <taxon>Colletotrichum gloeosporioides species complex</taxon>
    </lineage>
</organism>
<evidence type="ECO:0000313" key="1">
    <source>
        <dbReference type="EMBL" id="EQB46978.1"/>
    </source>
</evidence>